<accession>A0A1G5R1S3</accession>
<evidence type="ECO:0000313" key="1">
    <source>
        <dbReference type="EMBL" id="SCZ67401.1"/>
    </source>
</evidence>
<dbReference type="AlphaFoldDB" id="A0A1G5R1S3"/>
<proteinExistence type="predicted"/>
<dbReference type="EMBL" id="FMWJ01000012">
    <property type="protein sequence ID" value="SCZ67401.1"/>
    <property type="molecule type" value="Genomic_DNA"/>
</dbReference>
<reference evidence="2" key="1">
    <citation type="submission" date="2016-10" db="EMBL/GenBank/DDBJ databases">
        <authorList>
            <person name="Varghese N."/>
            <person name="Submissions S."/>
        </authorList>
    </citation>
    <scope>NUCLEOTIDE SEQUENCE [LARGE SCALE GENOMIC DNA]</scope>
    <source>
        <strain evidence="2">ATCC 29999</strain>
    </source>
</reference>
<organism evidence="1 2">
    <name type="scientific">Photorhabdus luminescens</name>
    <name type="common">Xenorhabdus luminescens</name>
    <dbReference type="NCBI Taxonomy" id="29488"/>
    <lineage>
        <taxon>Bacteria</taxon>
        <taxon>Pseudomonadati</taxon>
        <taxon>Pseudomonadota</taxon>
        <taxon>Gammaproteobacteria</taxon>
        <taxon>Enterobacterales</taxon>
        <taxon>Morganellaceae</taxon>
        <taxon>Photorhabdus</taxon>
    </lineage>
</organism>
<name>A0A1G5R1S3_PHOLU</name>
<protein>
    <submittedName>
        <fullName evidence="1">Uncharacterized protein</fullName>
    </submittedName>
</protein>
<gene>
    <name evidence="1" type="ORF">SAMN02982990_02736</name>
</gene>
<dbReference type="Proteomes" id="UP000183223">
    <property type="component" value="Unassembled WGS sequence"/>
</dbReference>
<keyword evidence="2" id="KW-1185">Reference proteome</keyword>
<sequence>MFKGVIRLSEQLNGDGEVIAISLVEIKQVSMADRDIQRQRRI</sequence>
<evidence type="ECO:0000313" key="2">
    <source>
        <dbReference type="Proteomes" id="UP000183223"/>
    </source>
</evidence>